<dbReference type="STRING" id="996166.SAMN05192554_108145"/>
<organism evidence="2 3">
    <name type="scientific">Haloarchaeobius iranensis</name>
    <dbReference type="NCBI Taxonomy" id="996166"/>
    <lineage>
        <taxon>Archaea</taxon>
        <taxon>Methanobacteriati</taxon>
        <taxon>Methanobacteriota</taxon>
        <taxon>Stenosarchaea group</taxon>
        <taxon>Halobacteria</taxon>
        <taxon>Halobacteriales</taxon>
        <taxon>Halorubellaceae</taxon>
        <taxon>Haloarchaeobius</taxon>
    </lineage>
</organism>
<name>A0A1G9WM07_9EURY</name>
<protein>
    <submittedName>
        <fullName evidence="2">Uncharacterized protein</fullName>
    </submittedName>
</protein>
<proteinExistence type="predicted"/>
<keyword evidence="1" id="KW-0472">Membrane</keyword>
<gene>
    <name evidence="2" type="ORF">SAMN05192554_108145</name>
</gene>
<keyword evidence="1" id="KW-1133">Transmembrane helix</keyword>
<accession>A0A1G9WM07</accession>
<feature type="transmembrane region" description="Helical" evidence="1">
    <location>
        <begin position="12"/>
        <end position="33"/>
    </location>
</feature>
<dbReference type="AlphaFoldDB" id="A0A1G9WM07"/>
<sequence length="36" mass="3988">MNLSAMSPEGAFNWLMISIGLLVVLTIGLFYYAGFF</sequence>
<dbReference type="EMBL" id="FNIA01000008">
    <property type="protein sequence ID" value="SDM85578.1"/>
    <property type="molecule type" value="Genomic_DNA"/>
</dbReference>
<evidence type="ECO:0000313" key="2">
    <source>
        <dbReference type="EMBL" id="SDM85578.1"/>
    </source>
</evidence>
<keyword evidence="3" id="KW-1185">Reference proteome</keyword>
<keyword evidence="1" id="KW-0812">Transmembrane</keyword>
<evidence type="ECO:0000313" key="3">
    <source>
        <dbReference type="Proteomes" id="UP000199370"/>
    </source>
</evidence>
<evidence type="ECO:0000256" key="1">
    <source>
        <dbReference type="SAM" id="Phobius"/>
    </source>
</evidence>
<reference evidence="2 3" key="1">
    <citation type="submission" date="2016-10" db="EMBL/GenBank/DDBJ databases">
        <authorList>
            <person name="de Groot N.N."/>
        </authorList>
    </citation>
    <scope>NUCLEOTIDE SEQUENCE [LARGE SCALE GENOMIC DNA]</scope>
    <source>
        <strain evidence="3">EB21,IBRC-M 10013,KCTC 4048</strain>
    </source>
</reference>
<dbReference type="Proteomes" id="UP000199370">
    <property type="component" value="Unassembled WGS sequence"/>
</dbReference>